<evidence type="ECO:0000256" key="3">
    <source>
        <dbReference type="ARBA" id="ARBA00022723"/>
    </source>
</evidence>
<accession>A0A1Y6BTM5</accession>
<keyword evidence="6" id="KW-0732">Signal</keyword>
<dbReference type="GO" id="GO:0046872">
    <property type="term" value="F:metal ion binding"/>
    <property type="evidence" value="ECO:0007669"/>
    <property type="project" value="UniProtKB-KW"/>
</dbReference>
<dbReference type="AlphaFoldDB" id="A0A1Y6BTM5"/>
<keyword evidence="3 5" id="KW-0479">Metal-binding</keyword>
<evidence type="ECO:0000256" key="5">
    <source>
        <dbReference type="PIRSR" id="PIRSR601486-1"/>
    </source>
</evidence>
<keyword evidence="8" id="KW-1185">Reference proteome</keyword>
<dbReference type="STRING" id="1123014.SAMN02745746_02109"/>
<evidence type="ECO:0000256" key="4">
    <source>
        <dbReference type="ARBA" id="ARBA00023004"/>
    </source>
</evidence>
<dbReference type="RefSeq" id="WP_085276368.1">
    <property type="nucleotide sequence ID" value="NZ_FXAG01000010.1"/>
</dbReference>
<keyword evidence="4 5" id="KW-0408">Iron</keyword>
<dbReference type="EMBL" id="FXAG01000010">
    <property type="protein sequence ID" value="SMF24690.1"/>
    <property type="molecule type" value="Genomic_DNA"/>
</dbReference>
<dbReference type="InterPro" id="IPR009050">
    <property type="entry name" value="Globin-like_sf"/>
</dbReference>
<dbReference type="Pfam" id="PF01152">
    <property type="entry name" value="Bac_globin"/>
    <property type="match status" value="1"/>
</dbReference>
<reference evidence="8" key="1">
    <citation type="submission" date="2017-04" db="EMBL/GenBank/DDBJ databases">
        <authorList>
            <person name="Varghese N."/>
            <person name="Submissions S."/>
        </authorList>
    </citation>
    <scope>NUCLEOTIDE SEQUENCE [LARGE SCALE GENOMIC DNA]</scope>
    <source>
        <strain evidence="8">DSM 22618</strain>
    </source>
</reference>
<dbReference type="SUPFAM" id="SSF46458">
    <property type="entry name" value="Globin-like"/>
    <property type="match status" value="1"/>
</dbReference>
<protein>
    <submittedName>
        <fullName evidence="7">Hemoglobin</fullName>
    </submittedName>
</protein>
<evidence type="ECO:0000313" key="8">
    <source>
        <dbReference type="Proteomes" id="UP000192920"/>
    </source>
</evidence>
<keyword evidence="1" id="KW-0813">Transport</keyword>
<proteinExistence type="predicted"/>
<name>A0A1Y6BTM5_9NEIS</name>
<feature type="binding site" description="distal binding residue" evidence="5">
    <location>
        <position position="113"/>
    </location>
    <ligand>
        <name>heme</name>
        <dbReference type="ChEBI" id="CHEBI:30413"/>
    </ligand>
    <ligandPart>
        <name>Fe</name>
        <dbReference type="ChEBI" id="CHEBI:18248"/>
    </ligandPart>
</feature>
<gene>
    <name evidence="7" type="ORF">SAMN02745746_02109</name>
</gene>
<dbReference type="GO" id="GO:0019825">
    <property type="term" value="F:oxygen binding"/>
    <property type="evidence" value="ECO:0007669"/>
    <property type="project" value="InterPro"/>
</dbReference>
<dbReference type="Proteomes" id="UP000192920">
    <property type="component" value="Unassembled WGS sequence"/>
</dbReference>
<dbReference type="CDD" id="cd00454">
    <property type="entry name" value="TrHb1_N"/>
    <property type="match status" value="1"/>
</dbReference>
<dbReference type="Gene3D" id="1.10.490.10">
    <property type="entry name" value="Globins"/>
    <property type="match status" value="1"/>
</dbReference>
<keyword evidence="2 5" id="KW-0349">Heme</keyword>
<feature type="chain" id="PRO_5012825440" evidence="6">
    <location>
        <begin position="24"/>
        <end position="162"/>
    </location>
</feature>
<evidence type="ECO:0000256" key="2">
    <source>
        <dbReference type="ARBA" id="ARBA00022617"/>
    </source>
</evidence>
<dbReference type="InterPro" id="IPR012292">
    <property type="entry name" value="Globin/Proto"/>
</dbReference>
<evidence type="ECO:0000256" key="1">
    <source>
        <dbReference type="ARBA" id="ARBA00022448"/>
    </source>
</evidence>
<evidence type="ECO:0000313" key="7">
    <source>
        <dbReference type="EMBL" id="SMF24690.1"/>
    </source>
</evidence>
<dbReference type="InterPro" id="IPR001486">
    <property type="entry name" value="Hemoglobin_trunc"/>
</dbReference>
<organism evidence="7 8">
    <name type="scientific">Pseudogulbenkiania subflava DSM 22618</name>
    <dbReference type="NCBI Taxonomy" id="1123014"/>
    <lineage>
        <taxon>Bacteria</taxon>
        <taxon>Pseudomonadati</taxon>
        <taxon>Pseudomonadota</taxon>
        <taxon>Betaproteobacteria</taxon>
        <taxon>Neisseriales</taxon>
        <taxon>Chromobacteriaceae</taxon>
        <taxon>Pseudogulbenkiania</taxon>
    </lineage>
</organism>
<dbReference type="GO" id="GO:0020037">
    <property type="term" value="F:heme binding"/>
    <property type="evidence" value="ECO:0007669"/>
    <property type="project" value="InterPro"/>
</dbReference>
<feature type="signal peptide" evidence="6">
    <location>
        <begin position="1"/>
        <end position="23"/>
    </location>
</feature>
<sequence>MKNMSRMALLAVALTLSVSVVPAASAQQPPQQSPQPSQTSLYDRLGGLKGITVVVDDFIDRLVRNRTLNKNPAISAGRKSSPAPYLKFQVSQLVCEVSGGPCKYTGKTMKESHAHLNISEQEWDVMAMEFKRTLNKFKVPEAEQKELFDIVGKTKGDIVARK</sequence>
<evidence type="ECO:0000256" key="6">
    <source>
        <dbReference type="SAM" id="SignalP"/>
    </source>
</evidence>